<dbReference type="SUPFAM" id="SSF46689">
    <property type="entry name" value="Homeodomain-like"/>
    <property type="match status" value="1"/>
</dbReference>
<dbReference type="Pfam" id="PF00046">
    <property type="entry name" value="Homeodomain"/>
    <property type="match status" value="1"/>
</dbReference>
<evidence type="ECO:0000256" key="7">
    <source>
        <dbReference type="RuleBase" id="RU000682"/>
    </source>
</evidence>
<keyword evidence="5 6" id="KW-0539">Nucleus</keyword>
<keyword evidence="11" id="KW-1185">Reference proteome</keyword>
<dbReference type="InterPro" id="IPR020479">
    <property type="entry name" value="HD_metazoa"/>
</dbReference>
<dbReference type="PANTHER" id="PTHR24340:SF41">
    <property type="entry name" value="MUSCLE-SPECIFIC HOMEOBOX PROTEIN TINMAN-RELATED"/>
    <property type="match status" value="1"/>
</dbReference>
<dbReference type="InterPro" id="IPR017970">
    <property type="entry name" value="Homeobox_CS"/>
</dbReference>
<gene>
    <name evidence="10" type="ORF">HHI36_007193</name>
</gene>
<dbReference type="PROSITE" id="PS50071">
    <property type="entry name" value="HOMEOBOX_2"/>
    <property type="match status" value="1"/>
</dbReference>
<feature type="region of interest" description="Disordered" evidence="8">
    <location>
        <begin position="209"/>
        <end position="229"/>
    </location>
</feature>
<evidence type="ECO:0000256" key="5">
    <source>
        <dbReference type="ARBA" id="ARBA00023242"/>
    </source>
</evidence>
<comment type="caution">
    <text evidence="10">The sequence shown here is derived from an EMBL/GenBank/DDBJ whole genome shotgun (WGS) entry which is preliminary data.</text>
</comment>
<evidence type="ECO:0000256" key="6">
    <source>
        <dbReference type="PROSITE-ProRule" id="PRU00108"/>
    </source>
</evidence>
<keyword evidence="2" id="KW-0217">Developmental protein</keyword>
<name>A0ABD2MNZ7_9CUCU</name>
<organism evidence="10 11">
    <name type="scientific">Cryptolaemus montrouzieri</name>
    <dbReference type="NCBI Taxonomy" id="559131"/>
    <lineage>
        <taxon>Eukaryota</taxon>
        <taxon>Metazoa</taxon>
        <taxon>Ecdysozoa</taxon>
        <taxon>Arthropoda</taxon>
        <taxon>Hexapoda</taxon>
        <taxon>Insecta</taxon>
        <taxon>Pterygota</taxon>
        <taxon>Neoptera</taxon>
        <taxon>Endopterygota</taxon>
        <taxon>Coleoptera</taxon>
        <taxon>Polyphaga</taxon>
        <taxon>Cucujiformia</taxon>
        <taxon>Coccinelloidea</taxon>
        <taxon>Coccinellidae</taxon>
        <taxon>Scymninae</taxon>
        <taxon>Scymnini</taxon>
        <taxon>Cryptolaemus</taxon>
    </lineage>
</organism>
<reference evidence="10 11" key="1">
    <citation type="journal article" date="2021" name="BMC Biol.">
        <title>Horizontally acquired antibacterial genes associated with adaptive radiation of ladybird beetles.</title>
        <authorList>
            <person name="Li H.S."/>
            <person name="Tang X.F."/>
            <person name="Huang Y.H."/>
            <person name="Xu Z.Y."/>
            <person name="Chen M.L."/>
            <person name="Du X.Y."/>
            <person name="Qiu B.Y."/>
            <person name="Chen P.T."/>
            <person name="Zhang W."/>
            <person name="Slipinski A."/>
            <person name="Escalona H.E."/>
            <person name="Waterhouse R.M."/>
            <person name="Zwick A."/>
            <person name="Pang H."/>
        </authorList>
    </citation>
    <scope>NUCLEOTIDE SEQUENCE [LARGE SCALE GENOMIC DNA]</scope>
    <source>
        <strain evidence="10">SYSU2018</strain>
    </source>
</reference>
<evidence type="ECO:0000256" key="1">
    <source>
        <dbReference type="ARBA" id="ARBA00004123"/>
    </source>
</evidence>
<dbReference type="Gene3D" id="1.10.10.60">
    <property type="entry name" value="Homeodomain-like"/>
    <property type="match status" value="1"/>
</dbReference>
<dbReference type="GO" id="GO:0005634">
    <property type="term" value="C:nucleus"/>
    <property type="evidence" value="ECO:0007669"/>
    <property type="project" value="UniProtKB-SubCell"/>
</dbReference>
<protein>
    <recommendedName>
        <fullName evidence="9">Homeobox domain-containing protein</fullName>
    </recommendedName>
</protein>
<evidence type="ECO:0000313" key="11">
    <source>
        <dbReference type="Proteomes" id="UP001516400"/>
    </source>
</evidence>
<accession>A0ABD2MNZ7</accession>
<dbReference type="InterPro" id="IPR050394">
    <property type="entry name" value="Homeobox_NK-like"/>
</dbReference>
<evidence type="ECO:0000256" key="2">
    <source>
        <dbReference type="ARBA" id="ARBA00022473"/>
    </source>
</evidence>
<dbReference type="PRINTS" id="PR00024">
    <property type="entry name" value="HOMEOBOX"/>
</dbReference>
<feature type="compositionally biased region" description="Polar residues" evidence="8">
    <location>
        <begin position="216"/>
        <end position="229"/>
    </location>
</feature>
<feature type="DNA-binding region" description="Homeobox" evidence="6">
    <location>
        <begin position="145"/>
        <end position="204"/>
    </location>
</feature>
<dbReference type="InterPro" id="IPR009057">
    <property type="entry name" value="Homeodomain-like_sf"/>
</dbReference>
<dbReference type="EMBL" id="JABFTP020000021">
    <property type="protein sequence ID" value="KAL3268064.1"/>
    <property type="molecule type" value="Genomic_DNA"/>
</dbReference>
<dbReference type="PANTHER" id="PTHR24340">
    <property type="entry name" value="HOMEOBOX PROTEIN NKX"/>
    <property type="match status" value="1"/>
</dbReference>
<dbReference type="GO" id="GO:0003677">
    <property type="term" value="F:DNA binding"/>
    <property type="evidence" value="ECO:0007669"/>
    <property type="project" value="UniProtKB-UniRule"/>
</dbReference>
<comment type="subcellular location">
    <subcellularLocation>
        <location evidence="1 6 7">Nucleus</location>
    </subcellularLocation>
</comment>
<keyword evidence="4 6" id="KW-0371">Homeobox</keyword>
<evidence type="ECO:0000256" key="8">
    <source>
        <dbReference type="SAM" id="MobiDB-lite"/>
    </source>
</evidence>
<dbReference type="PROSITE" id="PS00027">
    <property type="entry name" value="HOMEOBOX_1"/>
    <property type="match status" value="1"/>
</dbReference>
<dbReference type="Proteomes" id="UP001516400">
    <property type="component" value="Unassembled WGS sequence"/>
</dbReference>
<dbReference type="GO" id="GO:0006357">
    <property type="term" value="P:regulation of transcription by RNA polymerase II"/>
    <property type="evidence" value="ECO:0007669"/>
    <property type="project" value="UniProtKB-ARBA"/>
</dbReference>
<dbReference type="InterPro" id="IPR001356">
    <property type="entry name" value="HD"/>
</dbReference>
<feature type="domain" description="Homeobox" evidence="9">
    <location>
        <begin position="143"/>
        <end position="203"/>
    </location>
</feature>
<dbReference type="SMART" id="SM00389">
    <property type="entry name" value="HOX"/>
    <property type="match status" value="1"/>
</dbReference>
<evidence type="ECO:0000259" key="9">
    <source>
        <dbReference type="PROSITE" id="PS50071"/>
    </source>
</evidence>
<proteinExistence type="predicted"/>
<dbReference type="CDD" id="cd00086">
    <property type="entry name" value="homeodomain"/>
    <property type="match status" value="1"/>
</dbReference>
<keyword evidence="3 6" id="KW-0238">DNA-binding</keyword>
<sequence>MLDDFCNLTSCDSYQNCESSSFPNYSSTPFLVKDILNMNITSENEYFFNNSVKKEANFAVDNHFAWFGDGWYTGDQFGYGLNSTTETDGSECYSSKLMECFGDNGHGNTQSINKMNDYMKCSSPRQEQVTSSKTELRKANRQRIKRKPRILFSQFQIHELERKFKQQKYLSAPEREQMAQGLNLTPTQVKIWFQNRRYKTKRVKMEKQETEMKMQSPVNVDHSSFQHPTSSTYTYQNSCSAMFTRPQYHPGEARYNLFQSSNETPFSFHYCNT</sequence>
<evidence type="ECO:0000256" key="4">
    <source>
        <dbReference type="ARBA" id="ARBA00023155"/>
    </source>
</evidence>
<evidence type="ECO:0000256" key="3">
    <source>
        <dbReference type="ARBA" id="ARBA00023125"/>
    </source>
</evidence>
<evidence type="ECO:0000313" key="10">
    <source>
        <dbReference type="EMBL" id="KAL3268064.1"/>
    </source>
</evidence>
<dbReference type="AlphaFoldDB" id="A0ABD2MNZ7"/>